<reference evidence="2 3" key="1">
    <citation type="submission" date="2014-02" db="EMBL/GenBank/DDBJ databases">
        <title>Whole genome sequence of Sphingobium chlorophenolicum NBRC 16172.</title>
        <authorList>
            <person name="Gan H.M."/>
            <person name="Gan H.Y."/>
            <person name="Chew T.H."/>
            <person name="Savka M.A."/>
        </authorList>
    </citation>
    <scope>NUCLEOTIDE SEQUENCE [LARGE SCALE GENOMIC DNA]</scope>
    <source>
        <strain evidence="2 3">NBRC 16172</strain>
    </source>
</reference>
<proteinExistence type="predicted"/>
<feature type="transmembrane region" description="Helical" evidence="1">
    <location>
        <begin position="30"/>
        <end position="54"/>
    </location>
</feature>
<evidence type="ECO:0000313" key="3">
    <source>
        <dbReference type="Proteomes" id="UP000028411"/>
    </source>
</evidence>
<keyword evidence="1" id="KW-0812">Transmembrane</keyword>
<dbReference type="RefSeq" id="WP_021245229.1">
    <property type="nucleotide sequence ID" value="NZ_JFHR01000007.1"/>
</dbReference>
<dbReference type="Proteomes" id="UP000028411">
    <property type="component" value="Unassembled WGS sequence"/>
</dbReference>
<keyword evidence="1" id="KW-0472">Membrane</keyword>
<dbReference type="PATRIC" id="fig|46429.4.peg.914"/>
<keyword evidence="1" id="KW-1133">Transmembrane helix</keyword>
<feature type="transmembrane region" description="Helical" evidence="1">
    <location>
        <begin position="66"/>
        <end position="85"/>
    </location>
</feature>
<dbReference type="NCBIfam" id="TIGR02230">
    <property type="entry name" value="ATPase_gene1"/>
    <property type="match status" value="1"/>
</dbReference>
<dbReference type="EMBL" id="JFHR01000007">
    <property type="protein sequence ID" value="KEQ54719.1"/>
    <property type="molecule type" value="Genomic_DNA"/>
</dbReference>
<accession>A0A081RHP6</accession>
<gene>
    <name evidence="2" type="ORF">BV95_00948</name>
</gene>
<organism evidence="2 3">
    <name type="scientific">Sphingobium chlorophenolicum</name>
    <dbReference type="NCBI Taxonomy" id="46429"/>
    <lineage>
        <taxon>Bacteria</taxon>
        <taxon>Pseudomonadati</taxon>
        <taxon>Pseudomonadota</taxon>
        <taxon>Alphaproteobacteria</taxon>
        <taxon>Sphingomonadales</taxon>
        <taxon>Sphingomonadaceae</taxon>
        <taxon>Sphingobium</taxon>
    </lineage>
</organism>
<dbReference type="Pfam" id="PF09527">
    <property type="entry name" value="ATPase_gene1"/>
    <property type="match status" value="1"/>
</dbReference>
<dbReference type="OrthoDB" id="466056at2"/>
<evidence type="ECO:0000313" key="2">
    <source>
        <dbReference type="EMBL" id="KEQ54719.1"/>
    </source>
</evidence>
<evidence type="ECO:0000256" key="1">
    <source>
        <dbReference type="SAM" id="Phobius"/>
    </source>
</evidence>
<dbReference type="InterPro" id="IPR032820">
    <property type="entry name" value="ATPase_put"/>
</dbReference>
<dbReference type="InterPro" id="IPR011744">
    <property type="entry name" value="ATPase_gene1"/>
</dbReference>
<dbReference type="AlphaFoldDB" id="A0A081RHP6"/>
<name>A0A081RHP6_SPHCR</name>
<comment type="caution">
    <text evidence="2">The sequence shown here is derived from an EMBL/GenBank/DDBJ whole genome shotgun (WGS) entry which is preliminary data.</text>
</comment>
<protein>
    <submittedName>
        <fullName evidence="2">Putative ATP synthesis-related protein</fullName>
    </submittedName>
</protein>
<dbReference type="eggNOG" id="ENOG5032RTR">
    <property type="taxonomic scope" value="Bacteria"/>
</dbReference>
<sequence>MTADKPEQPIVEAIRTRAERRRLAQRLPSVARNLGQIGVLGWQIVLPALVGLAIGRWLDHRLDSGIFWTAPLLLVGLALGCWSGWRWMHRQ</sequence>